<comment type="similarity">
    <text evidence="1">Belongs to the AHA1 family.</text>
</comment>
<organism evidence="3 4">
    <name type="scientific">Litoreibacter arenae DSM 19593</name>
    <dbReference type="NCBI Taxonomy" id="1123360"/>
    <lineage>
        <taxon>Bacteria</taxon>
        <taxon>Pseudomonadati</taxon>
        <taxon>Pseudomonadota</taxon>
        <taxon>Alphaproteobacteria</taxon>
        <taxon>Rhodobacterales</taxon>
        <taxon>Roseobacteraceae</taxon>
        <taxon>Litoreibacter</taxon>
    </lineage>
</organism>
<dbReference type="EMBL" id="AONI01000013">
    <property type="protein sequence ID" value="EPX78210.1"/>
    <property type="molecule type" value="Genomic_DNA"/>
</dbReference>
<reference evidence="4" key="1">
    <citation type="journal article" date="2013" name="Stand. Genomic Sci.">
        <title>Genome sequence of the Litoreibacter arenae type strain (DSM 19593(T)), a member of the Roseobacter clade isolated from sea sand.</title>
        <authorList>
            <person name="Riedel T."/>
            <person name="Fiebig A."/>
            <person name="Petersen J."/>
            <person name="Gronow S."/>
            <person name="Kyrpides N.C."/>
            <person name="Goker M."/>
            <person name="Klenk H.P."/>
        </authorList>
    </citation>
    <scope>NUCLEOTIDE SEQUENCE [LARGE SCALE GENOMIC DNA]</scope>
    <source>
        <strain evidence="4">DSM 19593</strain>
    </source>
</reference>
<dbReference type="Gene3D" id="3.30.530.20">
    <property type="match status" value="1"/>
</dbReference>
<protein>
    <submittedName>
        <fullName evidence="3">Activator of Hsp90 ATPase 1 family protein</fullName>
    </submittedName>
</protein>
<dbReference type="Proteomes" id="UP000015351">
    <property type="component" value="Unassembled WGS sequence"/>
</dbReference>
<dbReference type="InterPro" id="IPR013538">
    <property type="entry name" value="ASHA1/2-like_C"/>
</dbReference>
<gene>
    <name evidence="3" type="ORF">thalar_02439</name>
</gene>
<dbReference type="AlphaFoldDB" id="S9RJC4"/>
<dbReference type="OrthoDB" id="793407at2"/>
<dbReference type="eggNOG" id="COG3832">
    <property type="taxonomic scope" value="Bacteria"/>
</dbReference>
<evidence type="ECO:0000256" key="1">
    <source>
        <dbReference type="ARBA" id="ARBA00006817"/>
    </source>
</evidence>
<dbReference type="InterPro" id="IPR023393">
    <property type="entry name" value="START-like_dom_sf"/>
</dbReference>
<evidence type="ECO:0000259" key="2">
    <source>
        <dbReference type="Pfam" id="PF08327"/>
    </source>
</evidence>
<name>S9RJC4_9RHOB</name>
<dbReference type="SUPFAM" id="SSF55961">
    <property type="entry name" value="Bet v1-like"/>
    <property type="match status" value="1"/>
</dbReference>
<dbReference type="Pfam" id="PF08327">
    <property type="entry name" value="AHSA1"/>
    <property type="match status" value="1"/>
</dbReference>
<dbReference type="RefSeq" id="WP_021101368.1">
    <property type="nucleotide sequence ID" value="NZ_KE557311.1"/>
</dbReference>
<comment type="caution">
    <text evidence="3">The sequence shown here is derived from an EMBL/GenBank/DDBJ whole genome shotgun (WGS) entry which is preliminary data.</text>
</comment>
<keyword evidence="4" id="KW-1185">Reference proteome</keyword>
<sequence length="157" mass="17910">MNSITRSITVPASPAQAWERFVDGLHLWWDTEHCHCSEENLERVFIDPAQGQWGEITKTGEVVSWGFAIEVKPERKLSLAWQMDPLHKPWIAEVDPDRASLIDVTFAPMATGTRVTVEHYDFDRHGDGAQAMKDVMIGLDRWQEWLGLYAASFKSPD</sequence>
<proteinExistence type="inferred from homology"/>
<feature type="domain" description="Activator of Hsp90 ATPase homologue 1/2-like C-terminal" evidence="2">
    <location>
        <begin position="12"/>
        <end position="129"/>
    </location>
</feature>
<dbReference type="HOGENOM" id="CLU_112319_1_0_5"/>
<accession>S9RJC4</accession>
<dbReference type="STRING" id="1123360.thalar_02439"/>
<evidence type="ECO:0000313" key="4">
    <source>
        <dbReference type="Proteomes" id="UP000015351"/>
    </source>
</evidence>
<evidence type="ECO:0000313" key="3">
    <source>
        <dbReference type="EMBL" id="EPX78210.1"/>
    </source>
</evidence>